<feature type="compositionally biased region" description="Basic residues" evidence="1">
    <location>
        <begin position="146"/>
        <end position="155"/>
    </location>
</feature>
<gene>
    <name evidence="2" type="ORF">PRZ48_007326</name>
</gene>
<reference evidence="2 3" key="1">
    <citation type="journal article" date="2023" name="G3 (Bethesda)">
        <title>A chromosome-level genome assembly of Zasmidium syzygii isolated from banana leaves.</title>
        <authorList>
            <person name="van Westerhoven A.C."/>
            <person name="Mehrabi R."/>
            <person name="Talebi R."/>
            <person name="Steentjes M.B.F."/>
            <person name="Corcolon B."/>
            <person name="Chong P.A."/>
            <person name="Kema G.H.J."/>
            <person name="Seidl M.F."/>
        </authorList>
    </citation>
    <scope>NUCLEOTIDE SEQUENCE [LARGE SCALE GENOMIC DNA]</scope>
    <source>
        <strain evidence="2 3">P124</strain>
    </source>
</reference>
<feature type="compositionally biased region" description="Polar residues" evidence="1">
    <location>
        <begin position="1123"/>
        <end position="1132"/>
    </location>
</feature>
<feature type="compositionally biased region" description="Low complexity" evidence="1">
    <location>
        <begin position="545"/>
        <end position="581"/>
    </location>
</feature>
<keyword evidence="3" id="KW-1185">Reference proteome</keyword>
<dbReference type="EMBL" id="JAXOVC010000005">
    <property type="protein sequence ID" value="KAK4501517.1"/>
    <property type="molecule type" value="Genomic_DNA"/>
</dbReference>
<protein>
    <recommendedName>
        <fullName evidence="4">Pet127-domain-containing protein</fullName>
    </recommendedName>
</protein>
<organism evidence="2 3">
    <name type="scientific">Zasmidium cellare</name>
    <name type="common">Wine cellar mold</name>
    <name type="synonym">Racodium cellare</name>
    <dbReference type="NCBI Taxonomy" id="395010"/>
    <lineage>
        <taxon>Eukaryota</taxon>
        <taxon>Fungi</taxon>
        <taxon>Dikarya</taxon>
        <taxon>Ascomycota</taxon>
        <taxon>Pezizomycotina</taxon>
        <taxon>Dothideomycetes</taxon>
        <taxon>Dothideomycetidae</taxon>
        <taxon>Mycosphaerellales</taxon>
        <taxon>Mycosphaerellaceae</taxon>
        <taxon>Zasmidium</taxon>
    </lineage>
</organism>
<dbReference type="PANTHER" id="PTHR31014">
    <property type="entry name" value="MITOCHONDRIAL TRANSLATION SYSTEM COMPONENT PET127-RELATED"/>
    <property type="match status" value="1"/>
</dbReference>
<feature type="region of interest" description="Disordered" evidence="1">
    <location>
        <begin position="1119"/>
        <end position="1155"/>
    </location>
</feature>
<feature type="compositionally biased region" description="Polar residues" evidence="1">
    <location>
        <begin position="325"/>
        <end position="335"/>
    </location>
</feature>
<evidence type="ECO:0000313" key="3">
    <source>
        <dbReference type="Proteomes" id="UP001305779"/>
    </source>
</evidence>
<evidence type="ECO:0008006" key="4">
    <source>
        <dbReference type="Google" id="ProtNLM"/>
    </source>
</evidence>
<name>A0ABR0EJ16_ZASCE</name>
<feature type="compositionally biased region" description="Basic and acidic residues" evidence="1">
    <location>
        <begin position="517"/>
        <end position="528"/>
    </location>
</feature>
<proteinExistence type="predicted"/>
<feature type="region of interest" description="Disordered" evidence="1">
    <location>
        <begin position="139"/>
        <end position="206"/>
    </location>
</feature>
<feature type="compositionally biased region" description="Polar residues" evidence="1">
    <location>
        <begin position="532"/>
        <end position="541"/>
    </location>
</feature>
<accession>A0ABR0EJ16</accession>
<feature type="region of interest" description="Disordered" evidence="1">
    <location>
        <begin position="694"/>
        <end position="721"/>
    </location>
</feature>
<dbReference type="Pfam" id="PF08634">
    <property type="entry name" value="Pet127"/>
    <property type="match status" value="1"/>
</dbReference>
<dbReference type="Proteomes" id="UP001305779">
    <property type="component" value="Unassembled WGS sequence"/>
</dbReference>
<feature type="region of interest" description="Disordered" evidence="1">
    <location>
        <begin position="509"/>
        <end position="682"/>
    </location>
</feature>
<feature type="region of interest" description="Disordered" evidence="1">
    <location>
        <begin position="32"/>
        <end position="104"/>
    </location>
</feature>
<feature type="compositionally biased region" description="Polar residues" evidence="1">
    <location>
        <begin position="1141"/>
        <end position="1155"/>
    </location>
</feature>
<comment type="caution">
    <text evidence="2">The sequence shown here is derived from an EMBL/GenBank/DDBJ whole genome shotgun (WGS) entry which is preliminary data.</text>
</comment>
<feature type="region of interest" description="Disordered" evidence="1">
    <location>
        <begin position="440"/>
        <end position="461"/>
    </location>
</feature>
<feature type="compositionally biased region" description="Basic and acidic residues" evidence="1">
    <location>
        <begin position="66"/>
        <end position="76"/>
    </location>
</feature>
<feature type="region of interest" description="Disordered" evidence="1">
    <location>
        <begin position="245"/>
        <end position="357"/>
    </location>
</feature>
<feature type="compositionally biased region" description="Polar residues" evidence="1">
    <location>
        <begin position="661"/>
        <end position="673"/>
    </location>
</feature>
<dbReference type="InterPro" id="IPR013943">
    <property type="entry name" value="Pet127"/>
</dbReference>
<feature type="compositionally biased region" description="Polar residues" evidence="1">
    <location>
        <begin position="446"/>
        <end position="461"/>
    </location>
</feature>
<sequence length="1314" mass="145330">MLANVAHSPAWRSQGYVCLACRRQRIVSNRRRHERRFNSTETGQSSQPSYSWFDALNDISDNYSAKPKDEPSESAKPKGRAPSQARKAGVKKKSSHGPSEGMIDGLRSRLDQAIWRDTPKVHTDSVAALLTEIKDTESRNAAAANRTHRRLRRSMTSKGWGAHRAPRKDQQSISRDSLQDLVPGAGSKTAAAGEESNNDSGAASRVHEMEDLLDKLKQKGAAEKSRDQVLTTSQSQIIEDIVNQTGQDADGEKAKDASPTAASKSQLIADLMGQAKQRAEKRDQDSGNPDKNASTKDGVVAVDSSSGPSSPSAVRIRTSNHGHTVRPQMSESNSRLSRRPWPAPSHSGNVQEAEDSVKIRRIPSGDALSEDPSDNTLDTASAEAAAVERASEAAMFDRPMTLVERWLMNQKRTLPWGVTKAPETPVPEASAVSKKVLPKEAPAVKASSTITSAKGSLSARSKQTLASVGKDSASGNKKASLPGLSESIGRILDDMKKRTGADQAVTEVDVASAEDQAQDHAATKHEDEVSSPDENSLQPTSKVPEASAEQQADSSAESSTIDNVTLSEASSALSESTTVAEGVSSLEPTSSSHEVSMPETGSVDSTPSPAEVAAPETESVQAKEDFQPEGEQSEGPTPAHIRLSSLWQRRDEKRESIAGTERSSASAPSSLRDQNGPPLGQTLSRFFHTRSLKAAPVTEAAKEESVEEREETPSNAEIKSIEASSLEVTPLEIPQPPVPYLEYGLDRVLFNPGVYQLQDPTSRVYNFDPYLQKIMPVMEFDFDALKEYKTSSQDQALTALAKEHNKRYIGSTSSMTSSLAHFHFLLSNWRPINLGMLSDDFVGRHTRTNFTEISRAPSAIFLRWKDGTYAIDADKEYDGANVLMLLGKSMELLLTLPTSEYERYRKSDPRQVPESSKTAPEAYQYTTMRDFLMRSQLDAYDPRLPGNGTFDLKTRAVVSVRMQAHDFEHMTGYEIHGMQGKWGSYEREYFDMMRATMLKYMLQARMGRMNGIFVAYHNVKRIFGFQYIPMHEMDRALHGQTDTCLGDQEFKASLEIMNELFNKATAKFPEQSLRFHFETAAQKADGSPTALHVFAEPMSENEIDRIQNSQKAKVQEFERNIMGKTSETTTPAPNAKETDAKASSTPGMSSTNSDADVSFLSSMSTTKTEDTLKPLFYANVIVQSKVNDEAVRDDRPTNLKREDKWEIDYIIKEYDTTAHEWALYEDCRARRKYALTERDDEDGGADPDSDGQSRRENGYMKLLKGMAAQGRAFRQKIDALEADQDAVRVDQPLPREREKIEDVDDYMKWMYGPK</sequence>
<evidence type="ECO:0000313" key="2">
    <source>
        <dbReference type="EMBL" id="KAK4501517.1"/>
    </source>
</evidence>
<evidence type="ECO:0000256" key="1">
    <source>
        <dbReference type="SAM" id="MobiDB-lite"/>
    </source>
</evidence>
<feature type="compositionally biased region" description="Low complexity" evidence="1">
    <location>
        <begin position="297"/>
        <end position="314"/>
    </location>
</feature>
<feature type="compositionally biased region" description="Polar residues" evidence="1">
    <location>
        <begin position="39"/>
        <end position="50"/>
    </location>
</feature>
<dbReference type="PANTHER" id="PTHR31014:SF0">
    <property type="entry name" value="MITOCHONDRIAL TRANSLATION SYSTEM COMPONENT PET127-RELATED"/>
    <property type="match status" value="1"/>
</dbReference>